<gene>
    <name evidence="2" type="ORF">ILEXP_LOCUS15702</name>
</gene>
<reference evidence="2 3" key="1">
    <citation type="submission" date="2024-02" db="EMBL/GenBank/DDBJ databases">
        <authorList>
            <person name="Vignale AGUSTIN F."/>
            <person name="Sosa J E."/>
            <person name="Modenutti C."/>
        </authorList>
    </citation>
    <scope>NUCLEOTIDE SEQUENCE [LARGE SCALE GENOMIC DNA]</scope>
</reference>
<sequence>MNCARKQVWTRKEKQVDKGKEIASTVEVGKEKESDKVDQRTVDNGSISNQMMVCETAITELHTTTPAPLNIDGIPIGQLRKKHKSPNREQFQVNQKLKLLKYDFKNYNRAQVGDVTARANEARIVLADCQRKLDEKPLDHDLRTQRRSCLGHSLRQ</sequence>
<evidence type="ECO:0000313" key="2">
    <source>
        <dbReference type="EMBL" id="CAK9147762.1"/>
    </source>
</evidence>
<feature type="region of interest" description="Disordered" evidence="1">
    <location>
        <begin position="1"/>
        <end position="20"/>
    </location>
</feature>
<organism evidence="2 3">
    <name type="scientific">Ilex paraguariensis</name>
    <name type="common">yerba mate</name>
    <dbReference type="NCBI Taxonomy" id="185542"/>
    <lineage>
        <taxon>Eukaryota</taxon>
        <taxon>Viridiplantae</taxon>
        <taxon>Streptophyta</taxon>
        <taxon>Embryophyta</taxon>
        <taxon>Tracheophyta</taxon>
        <taxon>Spermatophyta</taxon>
        <taxon>Magnoliopsida</taxon>
        <taxon>eudicotyledons</taxon>
        <taxon>Gunneridae</taxon>
        <taxon>Pentapetalae</taxon>
        <taxon>asterids</taxon>
        <taxon>campanulids</taxon>
        <taxon>Aquifoliales</taxon>
        <taxon>Aquifoliaceae</taxon>
        <taxon>Ilex</taxon>
    </lineage>
</organism>
<dbReference type="Proteomes" id="UP001642360">
    <property type="component" value="Unassembled WGS sequence"/>
</dbReference>
<evidence type="ECO:0000256" key="1">
    <source>
        <dbReference type="SAM" id="MobiDB-lite"/>
    </source>
</evidence>
<proteinExistence type="predicted"/>
<name>A0ABC8S0E0_9AQUA</name>
<dbReference type="AlphaFoldDB" id="A0ABC8S0E0"/>
<feature type="compositionally biased region" description="Basic and acidic residues" evidence="1">
    <location>
        <begin position="10"/>
        <end position="20"/>
    </location>
</feature>
<protein>
    <submittedName>
        <fullName evidence="2">Uncharacterized protein</fullName>
    </submittedName>
</protein>
<evidence type="ECO:0000313" key="3">
    <source>
        <dbReference type="Proteomes" id="UP001642360"/>
    </source>
</evidence>
<comment type="caution">
    <text evidence="2">The sequence shown here is derived from an EMBL/GenBank/DDBJ whole genome shotgun (WGS) entry which is preliminary data.</text>
</comment>
<dbReference type="EMBL" id="CAUOFW020001724">
    <property type="protein sequence ID" value="CAK9147762.1"/>
    <property type="molecule type" value="Genomic_DNA"/>
</dbReference>
<keyword evidence="3" id="KW-1185">Reference proteome</keyword>
<accession>A0ABC8S0E0</accession>